<feature type="chain" id="PRO_5030025781" evidence="1">
    <location>
        <begin position="22"/>
        <end position="367"/>
    </location>
</feature>
<dbReference type="RefSeq" id="WP_047234953.1">
    <property type="nucleotide sequence ID" value="NZ_CP110648.1"/>
</dbReference>
<feature type="signal peptide" evidence="1">
    <location>
        <begin position="1"/>
        <end position="21"/>
    </location>
</feature>
<organism evidence="3">
    <name type="scientific">Aeromonas salmonicida</name>
    <dbReference type="NCBI Taxonomy" id="645"/>
    <lineage>
        <taxon>Bacteria</taxon>
        <taxon>Pseudomonadati</taxon>
        <taxon>Pseudomonadota</taxon>
        <taxon>Gammaproteobacteria</taxon>
        <taxon>Aeromonadales</taxon>
        <taxon>Aeromonadaceae</taxon>
        <taxon>Aeromonas</taxon>
    </lineage>
</organism>
<dbReference type="AlphaFoldDB" id="A0A1B2LQP3"/>
<reference evidence="3" key="1">
    <citation type="journal article" date="2016" name="FEMS Microbiol. Lett.">
        <title>Aeromonas salmonicida subsp. salmonicida strains isolated from Chinese freshwater fish contain a novel genomic island and possible regional-specific mobile genetic elements profiles.</title>
        <authorList>
            <person name="Long M."/>
            <person name="Nielsen T.K."/>
            <person name="Leisner J.J."/>
            <person name="Hansen L.H."/>
            <person name="Shen Z.X."/>
            <person name="Zhang Q.Q."/>
            <person name="Li A."/>
        </authorList>
    </citation>
    <scope>NUCLEOTIDE SEQUENCE</scope>
    <source>
        <strain evidence="3">BG</strain>
    </source>
</reference>
<proteinExistence type="predicted"/>
<sequence length="367" mass="40217">MVHRYLTLSLAGLLASALLQASDALAQPLVFRDVVGNKIALKAQPQRIVTLPNPAAATLIALDGSARRIVGMNQISKRVFADGMMNVMFPQAATITSNILAENGGWLPNVEAIAALKPDLVIQWGRRGDDIVAPLRNAGLPVALMVGGGNGGTEELARENMRMAAEITGQMPKLAKLLNWRDRVMVQIGRTLAKAGKVRMPRILHLRAANTHLTATGRNSYQHSFIELVGAQNVAAKLGVEGSVTSEQILAWQPDIILLSSADPEALPQRVYDDPILSHLSAAQHRRIYKTPQGGYIWDSASPENPFIWMWLANLAHPELFAFDLRQELRQGFRLLYDFELSDADIDRILRLDVNAGARGYQVFSSP</sequence>
<dbReference type="InterPro" id="IPR002491">
    <property type="entry name" value="ABC_transptr_periplasmic_BD"/>
</dbReference>
<dbReference type="SUPFAM" id="SSF53807">
    <property type="entry name" value="Helical backbone' metal receptor"/>
    <property type="match status" value="1"/>
</dbReference>
<dbReference type="GO" id="GO:0071281">
    <property type="term" value="P:cellular response to iron ion"/>
    <property type="evidence" value="ECO:0007669"/>
    <property type="project" value="TreeGrafter"/>
</dbReference>
<dbReference type="PANTHER" id="PTHR30535:SF34">
    <property type="entry name" value="MOLYBDATE-BINDING PROTEIN MOLA"/>
    <property type="match status" value="1"/>
</dbReference>
<evidence type="ECO:0000313" key="3">
    <source>
        <dbReference type="EMBL" id="AOA33904.1"/>
    </source>
</evidence>
<keyword evidence="1" id="KW-0732">Signal</keyword>
<dbReference type="InterPro" id="IPR050902">
    <property type="entry name" value="ABC_Transporter_SBP"/>
</dbReference>
<dbReference type="Gene3D" id="3.40.50.1980">
    <property type="entry name" value="Nitrogenase molybdenum iron protein domain"/>
    <property type="match status" value="2"/>
</dbReference>
<dbReference type="EMBL" id="KX231277">
    <property type="protein sequence ID" value="AOA33904.1"/>
    <property type="molecule type" value="Genomic_DNA"/>
</dbReference>
<name>A0A1B2LQP3_AERSA</name>
<evidence type="ECO:0000259" key="2">
    <source>
        <dbReference type="PROSITE" id="PS50983"/>
    </source>
</evidence>
<dbReference type="Gene3D" id="1.20.58.2180">
    <property type="match status" value="1"/>
</dbReference>
<dbReference type="Pfam" id="PF01497">
    <property type="entry name" value="Peripla_BP_2"/>
    <property type="match status" value="1"/>
</dbReference>
<protein>
    <submittedName>
        <fullName evidence="3">ABC transporter, solute-binding protein</fullName>
    </submittedName>
</protein>
<evidence type="ECO:0000256" key="1">
    <source>
        <dbReference type="SAM" id="SignalP"/>
    </source>
</evidence>
<accession>A0A1B2LQP3</accession>
<dbReference type="PROSITE" id="PS50983">
    <property type="entry name" value="FE_B12_PBP"/>
    <property type="match status" value="1"/>
</dbReference>
<feature type="domain" description="Fe/B12 periplasmic-binding" evidence="2">
    <location>
        <begin position="47"/>
        <end position="320"/>
    </location>
</feature>
<dbReference type="PANTHER" id="PTHR30535">
    <property type="entry name" value="VITAMIN B12-BINDING PROTEIN"/>
    <property type="match status" value="1"/>
</dbReference>